<dbReference type="Proteomes" id="UP000053647">
    <property type="component" value="Unassembled WGS sequence"/>
</dbReference>
<reference evidence="1 2" key="1">
    <citation type="submission" date="2014-06" db="EMBL/GenBank/DDBJ databases">
        <authorList>
            <consortium name="DOE Joint Genome Institute"/>
            <person name="Kuo A."/>
            <person name="Kohler A."/>
            <person name="Nagy L.G."/>
            <person name="Floudas D."/>
            <person name="Copeland A."/>
            <person name="Barry K.W."/>
            <person name="Cichocki N."/>
            <person name="Veneault-Fourrey C."/>
            <person name="LaButti K."/>
            <person name="Lindquist E.A."/>
            <person name="Lipzen A."/>
            <person name="Lundell T."/>
            <person name="Morin E."/>
            <person name="Murat C."/>
            <person name="Sun H."/>
            <person name="Tunlid A."/>
            <person name="Henrissat B."/>
            <person name="Grigoriev I.V."/>
            <person name="Hibbett D.S."/>
            <person name="Martin F."/>
            <person name="Nordberg H.P."/>
            <person name="Cantor M.N."/>
            <person name="Hua S.X."/>
        </authorList>
    </citation>
    <scope>NUCLEOTIDE SEQUENCE [LARGE SCALE GENOMIC DNA]</scope>
    <source>
        <strain evidence="1 2">ATCC 200175</strain>
    </source>
</reference>
<reference evidence="2" key="2">
    <citation type="submission" date="2015-01" db="EMBL/GenBank/DDBJ databases">
        <title>Evolutionary Origins and Diversification of the Mycorrhizal Mutualists.</title>
        <authorList>
            <consortium name="DOE Joint Genome Institute"/>
            <consortium name="Mycorrhizal Genomics Consortium"/>
            <person name="Kohler A."/>
            <person name="Kuo A."/>
            <person name="Nagy L.G."/>
            <person name="Floudas D."/>
            <person name="Copeland A."/>
            <person name="Barry K.W."/>
            <person name="Cichocki N."/>
            <person name="Veneault-Fourrey C."/>
            <person name="LaButti K."/>
            <person name="Lindquist E.A."/>
            <person name="Lipzen A."/>
            <person name="Lundell T."/>
            <person name="Morin E."/>
            <person name="Murat C."/>
            <person name="Riley R."/>
            <person name="Ohm R."/>
            <person name="Sun H."/>
            <person name="Tunlid A."/>
            <person name="Henrissat B."/>
            <person name="Grigoriev I.V."/>
            <person name="Hibbett D.S."/>
            <person name="Martin F."/>
        </authorList>
    </citation>
    <scope>NUCLEOTIDE SEQUENCE [LARGE SCALE GENOMIC DNA]</scope>
    <source>
        <strain evidence="2">ATCC 200175</strain>
    </source>
</reference>
<protein>
    <submittedName>
        <fullName evidence="1">Uncharacterized protein</fullName>
    </submittedName>
</protein>
<proteinExistence type="predicted"/>
<name>A0A0C9TFI7_PAXIN</name>
<sequence length="66" mass="7613">MVEHSGKFADGAIQYNLATAFDYSWTSNQSNTTLKQPTSFVIRRVVHVSLARRLFLCDAFLRCRSW</sequence>
<evidence type="ECO:0000313" key="1">
    <source>
        <dbReference type="EMBL" id="KIJ14385.1"/>
    </source>
</evidence>
<dbReference type="HOGENOM" id="CLU_2831867_0_0_1"/>
<dbReference type="AlphaFoldDB" id="A0A0C9TFI7"/>
<gene>
    <name evidence="1" type="ORF">PAXINDRAFT_134966</name>
</gene>
<keyword evidence="2" id="KW-1185">Reference proteome</keyword>
<dbReference type="EMBL" id="KN819343">
    <property type="protein sequence ID" value="KIJ14385.1"/>
    <property type="molecule type" value="Genomic_DNA"/>
</dbReference>
<evidence type="ECO:0000313" key="2">
    <source>
        <dbReference type="Proteomes" id="UP000053647"/>
    </source>
</evidence>
<organism evidence="1 2">
    <name type="scientific">Paxillus involutus ATCC 200175</name>
    <dbReference type="NCBI Taxonomy" id="664439"/>
    <lineage>
        <taxon>Eukaryota</taxon>
        <taxon>Fungi</taxon>
        <taxon>Dikarya</taxon>
        <taxon>Basidiomycota</taxon>
        <taxon>Agaricomycotina</taxon>
        <taxon>Agaricomycetes</taxon>
        <taxon>Agaricomycetidae</taxon>
        <taxon>Boletales</taxon>
        <taxon>Paxilineae</taxon>
        <taxon>Paxillaceae</taxon>
        <taxon>Paxillus</taxon>
    </lineage>
</organism>
<accession>A0A0C9TFI7</accession>